<name>A0ABS5LC97_9BACI</name>
<evidence type="ECO:0000313" key="2">
    <source>
        <dbReference type="Proteomes" id="UP000682403"/>
    </source>
</evidence>
<evidence type="ECO:0000313" key="1">
    <source>
        <dbReference type="EMBL" id="MBS2968356.1"/>
    </source>
</evidence>
<protein>
    <recommendedName>
        <fullName evidence="3">Competence protein</fullName>
    </recommendedName>
</protein>
<organism evidence="1 2">
    <name type="scientific">Metabacillus flavus</name>
    <dbReference type="NCBI Taxonomy" id="2823519"/>
    <lineage>
        <taxon>Bacteria</taxon>
        <taxon>Bacillati</taxon>
        <taxon>Bacillota</taxon>
        <taxon>Bacilli</taxon>
        <taxon>Bacillales</taxon>
        <taxon>Bacillaceae</taxon>
        <taxon>Metabacillus</taxon>
    </lineage>
</organism>
<dbReference type="Proteomes" id="UP000682403">
    <property type="component" value="Unassembled WGS sequence"/>
</dbReference>
<evidence type="ECO:0008006" key="3">
    <source>
        <dbReference type="Google" id="ProtNLM"/>
    </source>
</evidence>
<reference evidence="1 2" key="1">
    <citation type="submission" date="2021-04" db="EMBL/GenBank/DDBJ databases">
        <title>Metabacillus sp. strain KIGAM252 whole genome sequence.</title>
        <authorList>
            <person name="Seo M.-J."/>
            <person name="Cho E.-S."/>
            <person name="Hwang C.Y."/>
            <person name="Yoon D.J."/>
        </authorList>
    </citation>
    <scope>NUCLEOTIDE SEQUENCE [LARGE SCALE GENOMIC DNA]</scope>
    <source>
        <strain evidence="1 2">KIGAM252</strain>
    </source>
</reference>
<keyword evidence="2" id="KW-1185">Reference proteome</keyword>
<dbReference type="EMBL" id="JAGVRK010000001">
    <property type="protein sequence ID" value="MBS2968356.1"/>
    <property type="molecule type" value="Genomic_DNA"/>
</dbReference>
<accession>A0ABS5LC97</accession>
<proteinExistence type="predicted"/>
<gene>
    <name evidence="1" type="ORF">J9317_06235</name>
</gene>
<dbReference type="RefSeq" id="WP_211562529.1">
    <property type="nucleotide sequence ID" value="NZ_JAGVRK010000001.1"/>
</dbReference>
<sequence length="53" mass="6005">MMGSGKSRRFIQQGKNAVALHDERIPYHLTMAEAEEQVSRKQERAEDLSLGGF</sequence>
<comment type="caution">
    <text evidence="1">The sequence shown here is derived from an EMBL/GenBank/DDBJ whole genome shotgun (WGS) entry which is preliminary data.</text>
</comment>